<reference evidence="4 5" key="1">
    <citation type="submission" date="2023-10" db="EMBL/GenBank/DDBJ databases">
        <title>Genomes of two closely related lineages of the louse Polyplax serrata with different host specificities.</title>
        <authorList>
            <person name="Martinu J."/>
            <person name="Tarabai H."/>
            <person name="Stefka J."/>
            <person name="Hypsa V."/>
        </authorList>
    </citation>
    <scope>NUCLEOTIDE SEQUENCE [LARGE SCALE GENOMIC DNA]</scope>
    <source>
        <strain evidence="4">HR10_N</strain>
    </source>
</reference>
<dbReference type="Pfam" id="PF03227">
    <property type="entry name" value="GILT"/>
    <property type="match status" value="1"/>
</dbReference>
<evidence type="ECO:0000256" key="1">
    <source>
        <dbReference type="ARBA" id="ARBA00005679"/>
    </source>
</evidence>
<dbReference type="AlphaFoldDB" id="A0AAN8P456"/>
<keyword evidence="3" id="KW-0732">Signal</keyword>
<dbReference type="Proteomes" id="UP001372834">
    <property type="component" value="Unassembled WGS sequence"/>
</dbReference>
<evidence type="ECO:0000313" key="5">
    <source>
        <dbReference type="Proteomes" id="UP001372834"/>
    </source>
</evidence>
<name>A0AAN8P456_POLSC</name>
<protein>
    <recommendedName>
        <fullName evidence="6">Gamma-interferon-inducible lysosomal thiol reductase</fullName>
    </recommendedName>
</protein>
<dbReference type="PANTHER" id="PTHR13234:SF71">
    <property type="entry name" value="GAMMA-INTERFERON-INDUCIBLE LYSOSOMAL THIOL REDUCTASE-LIKE PROTEIN"/>
    <property type="match status" value="1"/>
</dbReference>
<sequence>MNPLTNSRCKIILFVLALLLIWQSIKFLPELHVLQRSTSESSSGSVVPFKPVQVSVYYEALCPDSRSFFVKHLLPTVNKAPALVNVTLVPYGKAKTDKRAGSFLFSCQHGPNECDANKIHACAVSKITEPILLIKYITCMISDNMVPELIGQQCASEFSVDWSQILECANSIMGSTLLSEYGQMTDSLNPKMTFVPTVLLNQKYGNQAAILKDFFKEICAALNDKPNECN</sequence>
<comment type="similarity">
    <text evidence="1">Belongs to the GILT family.</text>
</comment>
<feature type="signal peptide" evidence="3">
    <location>
        <begin position="1"/>
        <end position="27"/>
    </location>
</feature>
<proteinExistence type="inferred from homology"/>
<evidence type="ECO:0000256" key="3">
    <source>
        <dbReference type="SAM" id="SignalP"/>
    </source>
</evidence>
<feature type="chain" id="PRO_5042915851" description="Gamma-interferon-inducible lysosomal thiol reductase" evidence="3">
    <location>
        <begin position="28"/>
        <end position="230"/>
    </location>
</feature>
<dbReference type="GO" id="GO:0016671">
    <property type="term" value="F:oxidoreductase activity, acting on a sulfur group of donors, disulfide as acceptor"/>
    <property type="evidence" value="ECO:0007669"/>
    <property type="project" value="InterPro"/>
</dbReference>
<organism evidence="4 5">
    <name type="scientific">Polyplax serrata</name>
    <name type="common">Common mouse louse</name>
    <dbReference type="NCBI Taxonomy" id="468196"/>
    <lineage>
        <taxon>Eukaryota</taxon>
        <taxon>Metazoa</taxon>
        <taxon>Ecdysozoa</taxon>
        <taxon>Arthropoda</taxon>
        <taxon>Hexapoda</taxon>
        <taxon>Insecta</taxon>
        <taxon>Pterygota</taxon>
        <taxon>Neoptera</taxon>
        <taxon>Paraneoptera</taxon>
        <taxon>Psocodea</taxon>
        <taxon>Troctomorpha</taxon>
        <taxon>Phthiraptera</taxon>
        <taxon>Anoplura</taxon>
        <taxon>Polyplacidae</taxon>
        <taxon>Polyplax</taxon>
    </lineage>
</organism>
<comment type="caution">
    <text evidence="4">The sequence shown here is derived from an EMBL/GenBank/DDBJ whole genome shotgun (WGS) entry which is preliminary data.</text>
</comment>
<dbReference type="PANTHER" id="PTHR13234">
    <property type="entry name" value="GAMMA-INTERFERON INDUCIBLE LYSOSOMAL THIOL REDUCTASE GILT"/>
    <property type="match status" value="1"/>
</dbReference>
<dbReference type="EMBL" id="JAWJWE010000010">
    <property type="protein sequence ID" value="KAK6630525.1"/>
    <property type="molecule type" value="Genomic_DNA"/>
</dbReference>
<keyword evidence="2" id="KW-0325">Glycoprotein</keyword>
<gene>
    <name evidence="4" type="ORF">RUM43_014510</name>
</gene>
<evidence type="ECO:0008006" key="6">
    <source>
        <dbReference type="Google" id="ProtNLM"/>
    </source>
</evidence>
<accession>A0AAN8P456</accession>
<evidence type="ECO:0000313" key="4">
    <source>
        <dbReference type="EMBL" id="KAK6630525.1"/>
    </source>
</evidence>
<dbReference type="InterPro" id="IPR004911">
    <property type="entry name" value="Interferon-induced_GILT"/>
</dbReference>
<evidence type="ECO:0000256" key="2">
    <source>
        <dbReference type="ARBA" id="ARBA00023180"/>
    </source>
</evidence>